<reference evidence="10 11" key="1">
    <citation type="submission" date="2020-02" db="EMBL/GenBank/DDBJ databases">
        <title>Balneolaceae bacterium YR4-1, complete genome.</title>
        <authorList>
            <person name="Li Y."/>
            <person name="Wu S."/>
        </authorList>
    </citation>
    <scope>NUCLEOTIDE SEQUENCE [LARGE SCALE GENOMIC DNA]</scope>
    <source>
        <strain evidence="10 11">YR4-1</strain>
    </source>
</reference>
<keyword evidence="5 8" id="KW-0067">ATP-binding</keyword>
<dbReference type="Gene3D" id="3.40.50.300">
    <property type="entry name" value="P-loop containing nucleotide triphosphate hydrolases"/>
    <property type="match status" value="1"/>
</dbReference>
<dbReference type="EC" id="2.7.4.25" evidence="8"/>
<evidence type="ECO:0000256" key="1">
    <source>
        <dbReference type="ARBA" id="ARBA00009427"/>
    </source>
</evidence>
<evidence type="ECO:0000256" key="2">
    <source>
        <dbReference type="ARBA" id="ARBA00022679"/>
    </source>
</evidence>
<gene>
    <name evidence="8" type="primary">cmk</name>
    <name evidence="10" type="ORF">G3570_04960</name>
</gene>
<feature type="domain" description="Cytidylate kinase" evidence="9">
    <location>
        <begin position="3"/>
        <end position="212"/>
    </location>
</feature>
<comment type="similarity">
    <text evidence="1 8">Belongs to the cytidylate kinase family. Type 1 subfamily.</text>
</comment>
<evidence type="ECO:0000256" key="6">
    <source>
        <dbReference type="ARBA" id="ARBA00047615"/>
    </source>
</evidence>
<comment type="caution">
    <text evidence="10">The sequence shown here is derived from an EMBL/GenBank/DDBJ whole genome shotgun (WGS) entry which is preliminary data.</text>
</comment>
<name>A0A6M1SZF5_9BACT</name>
<dbReference type="AlphaFoldDB" id="A0A6M1SZF5"/>
<evidence type="ECO:0000256" key="5">
    <source>
        <dbReference type="ARBA" id="ARBA00022840"/>
    </source>
</evidence>
<protein>
    <recommendedName>
        <fullName evidence="8">Cytidylate kinase</fullName>
        <shortName evidence="8">CK</shortName>
        <ecNumber evidence="8">2.7.4.25</ecNumber>
    </recommendedName>
    <alternativeName>
        <fullName evidence="8">Cytidine monophosphate kinase</fullName>
        <shortName evidence="8">CMP kinase</shortName>
    </alternativeName>
</protein>
<keyword evidence="8" id="KW-0963">Cytoplasm</keyword>
<keyword evidence="3 8" id="KW-0547">Nucleotide-binding</keyword>
<dbReference type="SUPFAM" id="SSF52540">
    <property type="entry name" value="P-loop containing nucleoside triphosphate hydrolases"/>
    <property type="match status" value="1"/>
</dbReference>
<proteinExistence type="inferred from homology"/>
<evidence type="ECO:0000256" key="4">
    <source>
        <dbReference type="ARBA" id="ARBA00022777"/>
    </source>
</evidence>
<evidence type="ECO:0000256" key="8">
    <source>
        <dbReference type="HAMAP-Rule" id="MF_00238"/>
    </source>
</evidence>
<evidence type="ECO:0000313" key="10">
    <source>
        <dbReference type="EMBL" id="NGP75967.1"/>
    </source>
</evidence>
<sequence>MIIVIDGPAGAGKSTTAKAVAKKLGIQYLDSGALYRALTVIYLESGKDADSFFKKLKDKDITFKYTDEQFRVWLNEKDITDKLRSSNVADEVSTVASLLKSRERVNELMREAVEHDTYIAEGRDLGTAVFPDADLKFFMKADVNERARRRYEELLEAGEETSLKKVKQNILERDYKDSQRKTDPLKQADDAIIVDTTNLDFEQQVAQICSDITDKLELPIKQ</sequence>
<dbReference type="GO" id="GO:0006220">
    <property type="term" value="P:pyrimidine nucleotide metabolic process"/>
    <property type="evidence" value="ECO:0007669"/>
    <property type="project" value="UniProtKB-UniRule"/>
</dbReference>
<organism evidence="10 11">
    <name type="scientific">Halalkalibaculum roseum</name>
    <dbReference type="NCBI Taxonomy" id="2709311"/>
    <lineage>
        <taxon>Bacteria</taxon>
        <taxon>Pseudomonadati</taxon>
        <taxon>Balneolota</taxon>
        <taxon>Balneolia</taxon>
        <taxon>Balneolales</taxon>
        <taxon>Balneolaceae</taxon>
        <taxon>Halalkalibaculum</taxon>
    </lineage>
</organism>
<feature type="binding site" evidence="8">
    <location>
        <begin position="7"/>
        <end position="15"/>
    </location>
    <ligand>
        <name>ATP</name>
        <dbReference type="ChEBI" id="CHEBI:30616"/>
    </ligand>
</feature>
<evidence type="ECO:0000256" key="7">
    <source>
        <dbReference type="ARBA" id="ARBA00048478"/>
    </source>
</evidence>
<evidence type="ECO:0000256" key="3">
    <source>
        <dbReference type="ARBA" id="ARBA00022741"/>
    </source>
</evidence>
<dbReference type="NCBIfam" id="TIGR00017">
    <property type="entry name" value="cmk"/>
    <property type="match status" value="1"/>
</dbReference>
<accession>A0A6M1SZF5</accession>
<dbReference type="GO" id="GO:0036431">
    <property type="term" value="F:dCMP kinase activity"/>
    <property type="evidence" value="ECO:0007669"/>
    <property type="project" value="InterPro"/>
</dbReference>
<dbReference type="HAMAP" id="MF_00238">
    <property type="entry name" value="Cytidyl_kinase_type1"/>
    <property type="match status" value="1"/>
</dbReference>
<comment type="catalytic activity">
    <reaction evidence="6 8">
        <text>dCMP + ATP = dCDP + ADP</text>
        <dbReference type="Rhea" id="RHEA:25094"/>
        <dbReference type="ChEBI" id="CHEBI:30616"/>
        <dbReference type="ChEBI" id="CHEBI:57566"/>
        <dbReference type="ChEBI" id="CHEBI:58593"/>
        <dbReference type="ChEBI" id="CHEBI:456216"/>
        <dbReference type="EC" id="2.7.4.25"/>
    </reaction>
</comment>
<evidence type="ECO:0000259" key="9">
    <source>
        <dbReference type="Pfam" id="PF02224"/>
    </source>
</evidence>
<dbReference type="RefSeq" id="WP_165139910.1">
    <property type="nucleotide sequence ID" value="NZ_JAALLT010000002.1"/>
</dbReference>
<evidence type="ECO:0000313" key="11">
    <source>
        <dbReference type="Proteomes" id="UP000473278"/>
    </source>
</evidence>
<comment type="subcellular location">
    <subcellularLocation>
        <location evidence="8">Cytoplasm</location>
    </subcellularLocation>
</comment>
<keyword evidence="2 8" id="KW-0808">Transferase</keyword>
<dbReference type="InterPro" id="IPR011994">
    <property type="entry name" value="Cytidylate_kinase_dom"/>
</dbReference>
<dbReference type="Proteomes" id="UP000473278">
    <property type="component" value="Unassembled WGS sequence"/>
</dbReference>
<dbReference type="Pfam" id="PF02224">
    <property type="entry name" value="Cytidylate_kin"/>
    <property type="match status" value="1"/>
</dbReference>
<keyword evidence="4 8" id="KW-0418">Kinase</keyword>
<dbReference type="InterPro" id="IPR003136">
    <property type="entry name" value="Cytidylate_kin"/>
</dbReference>
<dbReference type="GO" id="GO:0005524">
    <property type="term" value="F:ATP binding"/>
    <property type="evidence" value="ECO:0007669"/>
    <property type="project" value="UniProtKB-UniRule"/>
</dbReference>
<dbReference type="EMBL" id="JAALLT010000002">
    <property type="protein sequence ID" value="NGP75967.1"/>
    <property type="molecule type" value="Genomic_DNA"/>
</dbReference>
<comment type="catalytic activity">
    <reaction evidence="7 8">
        <text>CMP + ATP = CDP + ADP</text>
        <dbReference type="Rhea" id="RHEA:11600"/>
        <dbReference type="ChEBI" id="CHEBI:30616"/>
        <dbReference type="ChEBI" id="CHEBI:58069"/>
        <dbReference type="ChEBI" id="CHEBI:60377"/>
        <dbReference type="ChEBI" id="CHEBI:456216"/>
        <dbReference type="EC" id="2.7.4.25"/>
    </reaction>
</comment>
<dbReference type="InterPro" id="IPR027417">
    <property type="entry name" value="P-loop_NTPase"/>
</dbReference>
<dbReference type="GO" id="GO:0005737">
    <property type="term" value="C:cytoplasm"/>
    <property type="evidence" value="ECO:0007669"/>
    <property type="project" value="UniProtKB-SubCell"/>
</dbReference>
<keyword evidence="11" id="KW-1185">Reference proteome</keyword>
<dbReference type="CDD" id="cd02020">
    <property type="entry name" value="CMPK"/>
    <property type="match status" value="1"/>
</dbReference>